<keyword evidence="2" id="KW-1185">Reference proteome</keyword>
<dbReference type="EMBL" id="WIXI01000050">
    <property type="protein sequence ID" value="MQY49525.1"/>
    <property type="molecule type" value="Genomic_DNA"/>
</dbReference>
<evidence type="ECO:0000313" key="1">
    <source>
        <dbReference type="EMBL" id="MQY49525.1"/>
    </source>
</evidence>
<comment type="caution">
    <text evidence="1">The sequence shown here is derived from an EMBL/GenBank/DDBJ whole genome shotgun (WGS) entry which is preliminary data.</text>
</comment>
<gene>
    <name evidence="1" type="ORF">GAO09_26165</name>
</gene>
<dbReference type="AlphaFoldDB" id="A0A6A8ADY3"/>
<sequence length="67" mass="7669">MVIDNSPEFLELSSQDAELKRFFDRVRTAKRLIVRDGGEEFVVELRRVTITDEARKRLTQGGPDSSS</sequence>
<protein>
    <submittedName>
        <fullName evidence="1">Uncharacterized protein</fullName>
    </submittedName>
</protein>
<accession>A0A6A8ADY3</accession>
<proteinExistence type="predicted"/>
<name>A0A6A8ADY3_9HYPH</name>
<evidence type="ECO:0000313" key="2">
    <source>
        <dbReference type="Proteomes" id="UP000435138"/>
    </source>
</evidence>
<reference evidence="1 2" key="1">
    <citation type="submission" date="2019-11" db="EMBL/GenBank/DDBJ databases">
        <title>Genome analysis of Rhizobacterium cereale a novel genus and species isolated from maize roots in North Spain.</title>
        <authorList>
            <person name="Menendez E."/>
            <person name="Flores-Felix J.D."/>
            <person name="Ramirez-Bahena M.-H."/>
            <person name="Igual J.M."/>
            <person name="Garcia-Fraile P."/>
            <person name="Peix A."/>
            <person name="Velazquez E."/>
        </authorList>
    </citation>
    <scope>NUCLEOTIDE SEQUENCE [LARGE SCALE GENOMIC DNA]</scope>
    <source>
        <strain evidence="1 2">RZME27</strain>
    </source>
</reference>
<organism evidence="1 2">
    <name type="scientific">Endobacterium cereale</name>
    <dbReference type="NCBI Taxonomy" id="2663029"/>
    <lineage>
        <taxon>Bacteria</taxon>
        <taxon>Pseudomonadati</taxon>
        <taxon>Pseudomonadota</taxon>
        <taxon>Alphaproteobacteria</taxon>
        <taxon>Hyphomicrobiales</taxon>
        <taxon>Rhizobiaceae</taxon>
        <taxon>Endobacterium</taxon>
    </lineage>
</organism>
<dbReference type="Proteomes" id="UP000435138">
    <property type="component" value="Unassembled WGS sequence"/>
</dbReference>